<protein>
    <submittedName>
        <fullName evidence="4">D-alanyl-D-alanine carboxypeptidase / D-alanyl-D-alanine-endopeptidase (Penicillin-binding protein 4)</fullName>
    </submittedName>
</protein>
<evidence type="ECO:0000313" key="4">
    <source>
        <dbReference type="EMBL" id="SIS96724.1"/>
    </source>
</evidence>
<feature type="region of interest" description="Disordered" evidence="3">
    <location>
        <begin position="217"/>
        <end position="241"/>
    </location>
</feature>
<evidence type="ECO:0000256" key="2">
    <source>
        <dbReference type="ARBA" id="ARBA00022801"/>
    </source>
</evidence>
<comment type="similarity">
    <text evidence="1">Belongs to the peptidase S13 family.</text>
</comment>
<dbReference type="Gene3D" id="3.50.80.20">
    <property type="entry name" value="D-Ala-D-Ala carboxypeptidase C, peptidase S13"/>
    <property type="match status" value="1"/>
</dbReference>
<dbReference type="PANTHER" id="PTHR30023">
    <property type="entry name" value="D-ALANYL-D-ALANINE CARBOXYPEPTIDASE"/>
    <property type="match status" value="1"/>
</dbReference>
<dbReference type="AlphaFoldDB" id="A0A1N7NEE9"/>
<organism evidence="4 5">
    <name type="scientific">Insolitispirillum peregrinum</name>
    <dbReference type="NCBI Taxonomy" id="80876"/>
    <lineage>
        <taxon>Bacteria</taxon>
        <taxon>Pseudomonadati</taxon>
        <taxon>Pseudomonadota</taxon>
        <taxon>Alphaproteobacteria</taxon>
        <taxon>Rhodospirillales</taxon>
        <taxon>Novispirillaceae</taxon>
        <taxon>Insolitispirillum</taxon>
    </lineage>
</organism>
<dbReference type="RefSeq" id="WP_076401008.1">
    <property type="nucleotide sequence ID" value="NZ_FTOA01000005.1"/>
</dbReference>
<dbReference type="PRINTS" id="PR00922">
    <property type="entry name" value="DADACBPTASE3"/>
</dbReference>
<reference evidence="4 5" key="1">
    <citation type="submission" date="2017-01" db="EMBL/GenBank/DDBJ databases">
        <authorList>
            <person name="Mah S.A."/>
            <person name="Swanson W.J."/>
            <person name="Moy G.W."/>
            <person name="Vacquier V.D."/>
        </authorList>
    </citation>
    <scope>NUCLEOTIDE SEQUENCE [LARGE SCALE GENOMIC DNA]</scope>
    <source>
        <strain evidence="4 5">DSM 11589</strain>
    </source>
</reference>
<dbReference type="STRING" id="80876.SAMN05421779_10564"/>
<dbReference type="SUPFAM" id="SSF56601">
    <property type="entry name" value="beta-lactamase/transpeptidase-like"/>
    <property type="match status" value="1"/>
</dbReference>
<dbReference type="PANTHER" id="PTHR30023:SF0">
    <property type="entry name" value="PENICILLIN-SENSITIVE CARBOXYPEPTIDASE A"/>
    <property type="match status" value="1"/>
</dbReference>
<gene>
    <name evidence="4" type="ORF">SAMN05421779_10564</name>
</gene>
<dbReference type="Pfam" id="PF02113">
    <property type="entry name" value="Peptidase_S13"/>
    <property type="match status" value="2"/>
</dbReference>
<keyword evidence="4" id="KW-0645">Protease</keyword>
<keyword evidence="2" id="KW-0378">Hydrolase</keyword>
<dbReference type="EMBL" id="FTOA01000005">
    <property type="protein sequence ID" value="SIS96724.1"/>
    <property type="molecule type" value="Genomic_DNA"/>
</dbReference>
<dbReference type="GO" id="GO:0000270">
    <property type="term" value="P:peptidoglycan metabolic process"/>
    <property type="evidence" value="ECO:0007669"/>
    <property type="project" value="TreeGrafter"/>
</dbReference>
<proteinExistence type="inferred from homology"/>
<dbReference type="GO" id="GO:0004185">
    <property type="term" value="F:serine-type carboxypeptidase activity"/>
    <property type="evidence" value="ECO:0007669"/>
    <property type="project" value="InterPro"/>
</dbReference>
<evidence type="ECO:0000256" key="3">
    <source>
        <dbReference type="SAM" id="MobiDB-lite"/>
    </source>
</evidence>
<dbReference type="Gene3D" id="3.40.710.10">
    <property type="entry name" value="DD-peptidase/beta-lactamase superfamily"/>
    <property type="match status" value="2"/>
</dbReference>
<dbReference type="InterPro" id="IPR000667">
    <property type="entry name" value="Peptidase_S13"/>
</dbReference>
<keyword evidence="5" id="KW-1185">Reference proteome</keyword>
<keyword evidence="4" id="KW-0121">Carboxypeptidase</keyword>
<evidence type="ECO:0000256" key="1">
    <source>
        <dbReference type="ARBA" id="ARBA00006096"/>
    </source>
</evidence>
<sequence length="436" mass="46114">MAPLASAQAETRTGYAVIEVDSGKVLLARDVRAPYIPASVAKLPAALVILDRLPAETRFTTRLLSSGSIDKKGVLQGDLLLVGGGDPSLVHEDLQQMAKALAQAGVKKISGRFLYDGSAVPSLPAIEPRQPDDASYNPPLGGLAVDSSRFLVRWPKGKDGVSKAATGGEIPLAPAGLVDLPASFTSGDKWLPVKDPGLFAASVFAVYARQEKITLPTPQAAPQTAPAGSSATTTTLASHTSEPLPTLLRDGLYYSNNMMLETLALQATASATPAEAGGKINAAVQQMLPNVAWSKTSFVLHNASGLTDQSQMTPGQCAALTAHAATAAFHGVAVKPLLRGRKLDPFMADDPGASPLLRTKTGTMFYARALSGILTTATGKDLAFCIMSDDAEQRRLYDALPFDSRDDARYRDPAKAWLKAAREQEEALVKEWYGKF</sequence>
<evidence type="ECO:0000313" key="5">
    <source>
        <dbReference type="Proteomes" id="UP000185678"/>
    </source>
</evidence>
<accession>A0A1N7NEE9</accession>
<dbReference type="OrthoDB" id="5372081at2"/>
<dbReference type="Proteomes" id="UP000185678">
    <property type="component" value="Unassembled WGS sequence"/>
</dbReference>
<name>A0A1N7NEE9_9PROT</name>
<dbReference type="InterPro" id="IPR012338">
    <property type="entry name" value="Beta-lactam/transpept-like"/>
</dbReference>
<dbReference type="GO" id="GO:0006508">
    <property type="term" value="P:proteolysis"/>
    <property type="evidence" value="ECO:0007669"/>
    <property type="project" value="InterPro"/>
</dbReference>